<dbReference type="AlphaFoldDB" id="A0A8H6XS63"/>
<dbReference type="InterPro" id="IPR036259">
    <property type="entry name" value="MFS_trans_sf"/>
</dbReference>
<keyword evidence="4 6" id="KW-0472">Membrane</keyword>
<evidence type="ECO:0000259" key="7">
    <source>
        <dbReference type="PROSITE" id="PS50850"/>
    </source>
</evidence>
<feature type="transmembrane region" description="Helical" evidence="6">
    <location>
        <begin position="558"/>
        <end position="579"/>
    </location>
</feature>
<dbReference type="EMBL" id="JACAZI010000013">
    <property type="protein sequence ID" value="KAF7345472.1"/>
    <property type="molecule type" value="Genomic_DNA"/>
</dbReference>
<feature type="domain" description="Major facilitator superfamily (MFS) profile" evidence="7">
    <location>
        <begin position="150"/>
        <end position="590"/>
    </location>
</feature>
<feature type="transmembrane region" description="Helical" evidence="6">
    <location>
        <begin position="148"/>
        <end position="169"/>
    </location>
</feature>
<dbReference type="PANTHER" id="PTHR23502">
    <property type="entry name" value="MAJOR FACILITATOR SUPERFAMILY"/>
    <property type="match status" value="1"/>
</dbReference>
<feature type="transmembrane region" description="Helical" evidence="6">
    <location>
        <begin position="216"/>
        <end position="235"/>
    </location>
</feature>
<evidence type="ECO:0000313" key="8">
    <source>
        <dbReference type="EMBL" id="KAF7345472.1"/>
    </source>
</evidence>
<dbReference type="GO" id="GO:1990961">
    <property type="term" value="P:xenobiotic detoxification by transmembrane export across the plasma membrane"/>
    <property type="evidence" value="ECO:0007669"/>
    <property type="project" value="TreeGrafter"/>
</dbReference>
<keyword evidence="2 6" id="KW-0812">Transmembrane</keyword>
<feature type="transmembrane region" description="Helical" evidence="6">
    <location>
        <begin position="181"/>
        <end position="204"/>
    </location>
</feature>
<accession>A0A8H6XS63</accession>
<proteinExistence type="predicted"/>
<dbReference type="InterPro" id="IPR020846">
    <property type="entry name" value="MFS_dom"/>
</dbReference>
<name>A0A8H6XS63_9AGAR</name>
<evidence type="ECO:0000313" key="9">
    <source>
        <dbReference type="Proteomes" id="UP000620124"/>
    </source>
</evidence>
<dbReference type="SUPFAM" id="SSF103473">
    <property type="entry name" value="MFS general substrate transporter"/>
    <property type="match status" value="1"/>
</dbReference>
<dbReference type="PANTHER" id="PTHR23502:SF23">
    <property type="entry name" value="FLUCONAZOLE RESISTANCE PROTEIN 1"/>
    <property type="match status" value="1"/>
</dbReference>
<dbReference type="InterPro" id="IPR011701">
    <property type="entry name" value="MFS"/>
</dbReference>
<dbReference type="PROSITE" id="PS50850">
    <property type="entry name" value="MFS"/>
    <property type="match status" value="1"/>
</dbReference>
<dbReference type="Proteomes" id="UP000620124">
    <property type="component" value="Unassembled WGS sequence"/>
</dbReference>
<feature type="transmembrane region" description="Helical" evidence="6">
    <location>
        <begin position="493"/>
        <end position="518"/>
    </location>
</feature>
<protein>
    <submittedName>
        <fullName evidence="8">MFS general substrate transporter</fullName>
    </submittedName>
</protein>
<organism evidence="8 9">
    <name type="scientific">Mycena venus</name>
    <dbReference type="NCBI Taxonomy" id="2733690"/>
    <lineage>
        <taxon>Eukaryota</taxon>
        <taxon>Fungi</taxon>
        <taxon>Dikarya</taxon>
        <taxon>Basidiomycota</taxon>
        <taxon>Agaricomycotina</taxon>
        <taxon>Agaricomycetes</taxon>
        <taxon>Agaricomycetidae</taxon>
        <taxon>Agaricales</taxon>
        <taxon>Marasmiineae</taxon>
        <taxon>Mycenaceae</taxon>
        <taxon>Mycena</taxon>
    </lineage>
</organism>
<keyword evidence="3 6" id="KW-1133">Transmembrane helix</keyword>
<sequence length="595" mass="65038">MGLDLIRDSTIGQIVNYVSSGRLLPYPDQRPGYVVPARFLTASKIKEDTATLCDGDSEKKKRASHTATPRPELERTSTAATLSGVEKLPESGVTTPSPADLERALTPATLTTPGDLEKYSDDIPDPYLIDWEENDPDNPQNWSFRKRAFVAFEISLLTFSVYIGSAIYTSSIPGLMQEFHVSLTMATLGLTLYVLAYGIGPMFLTPLQELPLLGRNPVYMATLFLFVIFQIPMITAKNINTVLAMRFFTGLFGSPALATGGASMADIYPSSQHPYVIGIWALGAVAGPITGPVIGGFAAQAESWRWPILELLWISAFSLIFLCLLLPETHGPTILLRRAKRLRALTGNFELQTATERAAGTATVGKVVYDALVLPLVLSIEPVLLFANVYLGFVYAVFYLWFEAFPLVFGGIYHFNEGLSGLPFLGFLVSGTLTYTAYCLYQMYHIAPRYARAAAAGKDVPPEIKLEIGLMASIFIPTSVLIFGFASKATIHWIVPVIGAAIYLPGIYLIFQSIIMYVTTAYPDHGAPVLAANDLFRSSIASVFPLFGRAFFSNLGLGPGSAVLAGISFFLTAVYWLLFRYAHILRKRSKYAISG</sequence>
<comment type="subcellular location">
    <subcellularLocation>
        <location evidence="1">Membrane</location>
        <topology evidence="1">Multi-pass membrane protein</topology>
    </subcellularLocation>
</comment>
<evidence type="ECO:0000256" key="4">
    <source>
        <dbReference type="ARBA" id="ARBA00023136"/>
    </source>
</evidence>
<dbReference type="GO" id="GO:0015244">
    <property type="term" value="F:fluconazole transmembrane transporter activity"/>
    <property type="evidence" value="ECO:0007669"/>
    <property type="project" value="TreeGrafter"/>
</dbReference>
<feature type="transmembrane region" description="Helical" evidence="6">
    <location>
        <begin position="422"/>
        <end position="441"/>
    </location>
</feature>
<feature type="transmembrane region" description="Helical" evidence="6">
    <location>
        <begin position="247"/>
        <end position="268"/>
    </location>
</feature>
<dbReference type="CDD" id="cd17323">
    <property type="entry name" value="MFS_Tpo1_MDR_like"/>
    <property type="match status" value="1"/>
</dbReference>
<feature type="transmembrane region" description="Helical" evidence="6">
    <location>
        <begin position="275"/>
        <end position="299"/>
    </location>
</feature>
<feature type="transmembrane region" description="Helical" evidence="6">
    <location>
        <begin position="311"/>
        <end position="336"/>
    </location>
</feature>
<dbReference type="Pfam" id="PF07690">
    <property type="entry name" value="MFS_1"/>
    <property type="match status" value="1"/>
</dbReference>
<evidence type="ECO:0000256" key="3">
    <source>
        <dbReference type="ARBA" id="ARBA00022989"/>
    </source>
</evidence>
<dbReference type="Gene3D" id="1.20.1250.20">
    <property type="entry name" value="MFS general substrate transporter like domains"/>
    <property type="match status" value="1"/>
</dbReference>
<dbReference type="OrthoDB" id="3357846at2759"/>
<evidence type="ECO:0000256" key="6">
    <source>
        <dbReference type="SAM" id="Phobius"/>
    </source>
</evidence>
<keyword evidence="9" id="KW-1185">Reference proteome</keyword>
<evidence type="ECO:0000256" key="1">
    <source>
        <dbReference type="ARBA" id="ARBA00004141"/>
    </source>
</evidence>
<gene>
    <name evidence="8" type="ORF">MVEN_01565400</name>
</gene>
<feature type="transmembrane region" description="Helical" evidence="6">
    <location>
        <begin position="468"/>
        <end position="487"/>
    </location>
</feature>
<comment type="caution">
    <text evidence="8">The sequence shown here is derived from an EMBL/GenBank/DDBJ whole genome shotgun (WGS) entry which is preliminary data.</text>
</comment>
<reference evidence="8" key="1">
    <citation type="submission" date="2020-05" db="EMBL/GenBank/DDBJ databases">
        <title>Mycena genomes resolve the evolution of fungal bioluminescence.</title>
        <authorList>
            <person name="Tsai I.J."/>
        </authorList>
    </citation>
    <scope>NUCLEOTIDE SEQUENCE</scope>
    <source>
        <strain evidence="8">CCC161011</strain>
    </source>
</reference>
<feature type="region of interest" description="Disordered" evidence="5">
    <location>
        <begin position="53"/>
        <end position="100"/>
    </location>
</feature>
<evidence type="ECO:0000256" key="5">
    <source>
        <dbReference type="SAM" id="MobiDB-lite"/>
    </source>
</evidence>
<dbReference type="GO" id="GO:0005886">
    <property type="term" value="C:plasma membrane"/>
    <property type="evidence" value="ECO:0007669"/>
    <property type="project" value="TreeGrafter"/>
</dbReference>
<evidence type="ECO:0000256" key="2">
    <source>
        <dbReference type="ARBA" id="ARBA00022692"/>
    </source>
</evidence>